<reference evidence="6" key="1">
    <citation type="journal article" date="2016" name="Nature">
        <title>The genome of the seagrass Zostera marina reveals angiosperm adaptation to the sea.</title>
        <authorList>
            <person name="Olsen J.L."/>
            <person name="Rouze P."/>
            <person name="Verhelst B."/>
            <person name="Lin Y.-C."/>
            <person name="Bayer T."/>
            <person name="Collen J."/>
            <person name="Dattolo E."/>
            <person name="De Paoli E."/>
            <person name="Dittami S."/>
            <person name="Maumus F."/>
            <person name="Michel G."/>
            <person name="Kersting A."/>
            <person name="Lauritano C."/>
            <person name="Lohaus R."/>
            <person name="Toepel M."/>
            <person name="Tonon T."/>
            <person name="Vanneste K."/>
            <person name="Amirebrahimi M."/>
            <person name="Brakel J."/>
            <person name="Bostroem C."/>
            <person name="Chovatia M."/>
            <person name="Grimwood J."/>
            <person name="Jenkins J.W."/>
            <person name="Jueterbock A."/>
            <person name="Mraz A."/>
            <person name="Stam W.T."/>
            <person name="Tice H."/>
            <person name="Bornberg-Bauer E."/>
            <person name="Green P.J."/>
            <person name="Pearson G.A."/>
            <person name="Procaccini G."/>
            <person name="Duarte C.M."/>
            <person name="Schmutz J."/>
            <person name="Reusch T.B.H."/>
            <person name="Van de Peer Y."/>
        </authorList>
    </citation>
    <scope>NUCLEOTIDE SEQUENCE [LARGE SCALE GENOMIC DNA]</scope>
    <source>
        <strain evidence="6">cv. Finnish</strain>
    </source>
</reference>
<dbReference type="EMBL" id="LFYR01000781">
    <property type="protein sequence ID" value="KMZ69292.1"/>
    <property type="molecule type" value="Genomic_DNA"/>
</dbReference>
<evidence type="ECO:0000259" key="4">
    <source>
        <dbReference type="Pfam" id="PF00808"/>
    </source>
</evidence>
<name>A0A0K9PM43_ZOSMR</name>
<dbReference type="InterPro" id="IPR027113">
    <property type="entry name" value="Transc_fact_NFYB/HAP3"/>
</dbReference>
<dbReference type="CDD" id="cd22907">
    <property type="entry name" value="HFD_NFYB"/>
    <property type="match status" value="1"/>
</dbReference>
<dbReference type="GO" id="GO:0046982">
    <property type="term" value="F:protein heterodimerization activity"/>
    <property type="evidence" value="ECO:0007669"/>
    <property type="project" value="InterPro"/>
</dbReference>
<gene>
    <name evidence="5" type="ORF">ZOSMA_218G00110</name>
</gene>
<dbReference type="PANTHER" id="PTHR11064">
    <property type="entry name" value="CCAAT-BINDING TRANSCRIPTION FACTOR-RELATED"/>
    <property type="match status" value="1"/>
</dbReference>
<comment type="caution">
    <text evidence="5">The sequence shown here is derived from an EMBL/GenBank/DDBJ whole genome shotgun (WGS) entry which is preliminary data.</text>
</comment>
<sequence length="185" mass="20647">MSNWESGMSQTGEQMTGKSEILLPIREDEKGERAQDGYLPIANISRIMRKAVPGNVKISKNSKDFVQECVSEFISFITSEASFKCKTEGRRTITGDDVLSSMESLGFEDYVKSLKSYLESYRKMEAMGSSSASTSLTTNNDNQVVMTSAYANSYGTGNLNMNNNEEDPFLTRSDNLCNTIRHEHD</sequence>
<evidence type="ECO:0000256" key="1">
    <source>
        <dbReference type="ARBA" id="ARBA00009053"/>
    </source>
</evidence>
<evidence type="ECO:0000256" key="3">
    <source>
        <dbReference type="ARBA" id="ARBA00023163"/>
    </source>
</evidence>
<proteinExistence type="inferred from homology"/>
<dbReference type="OrthoDB" id="386949at2759"/>
<dbReference type="Pfam" id="PF00808">
    <property type="entry name" value="CBFD_NFYB_HMF"/>
    <property type="match status" value="1"/>
</dbReference>
<dbReference type="SUPFAM" id="SSF47113">
    <property type="entry name" value="Histone-fold"/>
    <property type="match status" value="1"/>
</dbReference>
<dbReference type="InterPro" id="IPR003958">
    <property type="entry name" value="CBFA_NFYB_domain"/>
</dbReference>
<dbReference type="GO" id="GO:0016602">
    <property type="term" value="C:CCAAT-binding factor complex"/>
    <property type="evidence" value="ECO:0000318"/>
    <property type="project" value="GO_Central"/>
</dbReference>
<evidence type="ECO:0000256" key="2">
    <source>
        <dbReference type="ARBA" id="ARBA00023015"/>
    </source>
</evidence>
<evidence type="ECO:0000313" key="6">
    <source>
        <dbReference type="Proteomes" id="UP000036987"/>
    </source>
</evidence>
<dbReference type="STRING" id="29655.A0A0K9PM43"/>
<dbReference type="Gene3D" id="1.10.20.10">
    <property type="entry name" value="Histone, subunit A"/>
    <property type="match status" value="1"/>
</dbReference>
<dbReference type="AlphaFoldDB" id="A0A0K9PM43"/>
<comment type="similarity">
    <text evidence="1">Belongs to the NFYB/HAP3 subunit family.</text>
</comment>
<dbReference type="GO" id="GO:0006357">
    <property type="term" value="P:regulation of transcription by RNA polymerase II"/>
    <property type="evidence" value="ECO:0000318"/>
    <property type="project" value="GO_Central"/>
</dbReference>
<protein>
    <submittedName>
        <fullName evidence="5">Nuclear transcription factor Y subunit B</fullName>
    </submittedName>
</protein>
<keyword evidence="6" id="KW-1185">Reference proteome</keyword>
<dbReference type="GO" id="GO:0000981">
    <property type="term" value="F:DNA-binding transcription factor activity, RNA polymerase II-specific"/>
    <property type="evidence" value="ECO:0000318"/>
    <property type="project" value="GO_Central"/>
</dbReference>
<accession>A0A0K9PM43</accession>
<feature type="domain" description="Transcription factor CBF/NF-Y/archaeal histone" evidence="4">
    <location>
        <begin position="39"/>
        <end position="101"/>
    </location>
</feature>
<organism evidence="5 6">
    <name type="scientific">Zostera marina</name>
    <name type="common">Eelgrass</name>
    <dbReference type="NCBI Taxonomy" id="29655"/>
    <lineage>
        <taxon>Eukaryota</taxon>
        <taxon>Viridiplantae</taxon>
        <taxon>Streptophyta</taxon>
        <taxon>Embryophyta</taxon>
        <taxon>Tracheophyta</taxon>
        <taxon>Spermatophyta</taxon>
        <taxon>Magnoliopsida</taxon>
        <taxon>Liliopsida</taxon>
        <taxon>Zosteraceae</taxon>
        <taxon>Zostera</taxon>
    </lineage>
</organism>
<keyword evidence="3" id="KW-0804">Transcription</keyword>
<dbReference type="PANTHER" id="PTHR11064:SF171">
    <property type="entry name" value="NUCLEAR TRANSCRIPTION FACTOR Y SUBUNIT B-2"/>
    <property type="match status" value="1"/>
</dbReference>
<dbReference type="InterPro" id="IPR009072">
    <property type="entry name" value="Histone-fold"/>
</dbReference>
<dbReference type="GO" id="GO:0001228">
    <property type="term" value="F:DNA-binding transcription activator activity, RNA polymerase II-specific"/>
    <property type="evidence" value="ECO:0007669"/>
    <property type="project" value="InterPro"/>
</dbReference>
<evidence type="ECO:0000313" key="5">
    <source>
        <dbReference type="EMBL" id="KMZ69292.1"/>
    </source>
</evidence>
<dbReference type="Proteomes" id="UP000036987">
    <property type="component" value="Unassembled WGS sequence"/>
</dbReference>
<keyword evidence="2" id="KW-0805">Transcription regulation</keyword>
<dbReference type="PRINTS" id="PR00615">
    <property type="entry name" value="CCAATSUBUNTA"/>
</dbReference>